<dbReference type="HOGENOM" id="CLU_018354_10_0_11"/>
<dbReference type="PROSITE" id="PS51387">
    <property type="entry name" value="FAD_PCMH"/>
    <property type="match status" value="1"/>
</dbReference>
<accession>G2PAX9</accession>
<dbReference type="InterPro" id="IPR016169">
    <property type="entry name" value="FAD-bd_PCMH_sub2"/>
</dbReference>
<dbReference type="EMBL" id="CP002994">
    <property type="protein sequence ID" value="AEM88378.1"/>
    <property type="molecule type" value="Genomic_DNA"/>
</dbReference>
<keyword evidence="3" id="KW-0285">Flavoprotein</keyword>
<dbReference type="InterPro" id="IPR050416">
    <property type="entry name" value="FAD-linked_Oxidoreductase"/>
</dbReference>
<dbReference type="RefSeq" id="WP_014061832.1">
    <property type="nucleotide sequence ID" value="NC_015957.1"/>
</dbReference>
<sequence>MTVSADPHTDFPVGFRGRVLRPGDNRYDAARALYQGRAADEGPALIAQCADEDDVATVLRYASARRIPVAVRGGGHGSDEYAMPGGALVVDLSPMKAIAVDPVTRVVRAQPGVLLGELDAAAQRHGLAVPAGTVSTTGVAGLTLGGGIGHLMRRYGATVDNLLACDMVTVDGRKVRADATENPELFWALRGGGGNFGVVTAFEYRAHPVGPDVVAGQLIVGFDRAADVLGRLPAHMATAPRELGLLTAITLAPAPTLPEEVHGKPVLVLVPVYTGDLGKADEAIAPLAALARPLANLVTPMPWLRANSLLDAIAPHGKRMNSTGGYLPALSADAIDALLTHGSSAPPNPGAATTINLWCMGGAISQDTAEDETAFSREGAAWLWEAIAMWDTPEQDSPYAQWATAVDAALRPHSLTNGYTNLTDDLGEEWRRGVHGSQAKHQRLRAVKAAWDPDNLLRFNKNIAPANTESARAA</sequence>
<dbReference type="InterPro" id="IPR016166">
    <property type="entry name" value="FAD-bd_PCMH"/>
</dbReference>
<name>G2PAX9_STRV4</name>
<comment type="cofactor">
    <cofactor evidence="1">
        <name>FAD</name>
        <dbReference type="ChEBI" id="CHEBI:57692"/>
    </cofactor>
</comment>
<dbReference type="InterPro" id="IPR006094">
    <property type="entry name" value="Oxid_FAD_bind_N"/>
</dbReference>
<evidence type="ECO:0000259" key="6">
    <source>
        <dbReference type="PROSITE" id="PS51387"/>
    </source>
</evidence>
<evidence type="ECO:0000313" key="7">
    <source>
        <dbReference type="EMBL" id="AEM88378.1"/>
    </source>
</evidence>
<evidence type="ECO:0000256" key="3">
    <source>
        <dbReference type="ARBA" id="ARBA00022630"/>
    </source>
</evidence>
<dbReference type="Gene3D" id="3.40.462.20">
    <property type="match status" value="1"/>
</dbReference>
<dbReference type="eggNOG" id="COG0277">
    <property type="taxonomic scope" value="Bacteria"/>
</dbReference>
<dbReference type="Pfam" id="PF08031">
    <property type="entry name" value="BBE"/>
    <property type="match status" value="1"/>
</dbReference>
<dbReference type="GO" id="GO:0071949">
    <property type="term" value="F:FAD binding"/>
    <property type="evidence" value="ECO:0007669"/>
    <property type="project" value="InterPro"/>
</dbReference>
<dbReference type="Gene3D" id="3.30.465.10">
    <property type="match status" value="1"/>
</dbReference>
<dbReference type="Gene3D" id="3.30.43.10">
    <property type="entry name" value="Uridine Diphospho-n-acetylenolpyruvylglucosamine Reductase, domain 2"/>
    <property type="match status" value="1"/>
</dbReference>
<evidence type="ECO:0000256" key="2">
    <source>
        <dbReference type="ARBA" id="ARBA00005466"/>
    </source>
</evidence>
<keyword evidence="4" id="KW-0274">FAD</keyword>
<evidence type="ECO:0000256" key="5">
    <source>
        <dbReference type="ARBA" id="ARBA00023002"/>
    </source>
</evidence>
<dbReference type="InterPro" id="IPR006093">
    <property type="entry name" value="Oxy_OxRdtase_FAD_BS"/>
</dbReference>
<evidence type="ECO:0000313" key="8">
    <source>
        <dbReference type="Proteomes" id="UP000008703"/>
    </source>
</evidence>
<feature type="domain" description="FAD-binding PCMH-type" evidence="6">
    <location>
        <begin position="39"/>
        <end position="209"/>
    </location>
</feature>
<dbReference type="InterPro" id="IPR012951">
    <property type="entry name" value="BBE"/>
</dbReference>
<organism evidence="7 8">
    <name type="scientific">Streptomyces violaceusniger (strain Tu 4113)</name>
    <dbReference type="NCBI Taxonomy" id="653045"/>
    <lineage>
        <taxon>Bacteria</taxon>
        <taxon>Bacillati</taxon>
        <taxon>Actinomycetota</taxon>
        <taxon>Actinomycetes</taxon>
        <taxon>Kitasatosporales</taxon>
        <taxon>Streptomycetaceae</taxon>
        <taxon>Streptomyces</taxon>
        <taxon>Streptomyces violaceusniger group</taxon>
    </lineage>
</organism>
<dbReference type="AlphaFoldDB" id="G2PAX9"/>
<proteinExistence type="inferred from homology"/>
<protein>
    <submittedName>
        <fullName evidence="7">FAD linked oxidase domain protein</fullName>
    </submittedName>
</protein>
<dbReference type="InterPro" id="IPR016167">
    <property type="entry name" value="FAD-bd_PCMH_sub1"/>
</dbReference>
<dbReference type="PROSITE" id="PS00862">
    <property type="entry name" value="OX2_COVAL_FAD"/>
    <property type="match status" value="1"/>
</dbReference>
<evidence type="ECO:0000256" key="4">
    <source>
        <dbReference type="ARBA" id="ARBA00022827"/>
    </source>
</evidence>
<keyword evidence="8" id="KW-1185">Reference proteome</keyword>
<evidence type="ECO:0000256" key="1">
    <source>
        <dbReference type="ARBA" id="ARBA00001974"/>
    </source>
</evidence>
<dbReference type="Proteomes" id="UP000008703">
    <property type="component" value="Chromosome"/>
</dbReference>
<dbReference type="KEGG" id="svl:Strvi_9083"/>
<reference evidence="7" key="1">
    <citation type="submission" date="2011-08" db="EMBL/GenBank/DDBJ databases">
        <title>Complete sequence of chromosome of Streptomyces violaceusniger Tu 4113.</title>
        <authorList>
            <consortium name="US DOE Joint Genome Institute"/>
            <person name="Lucas S."/>
            <person name="Han J."/>
            <person name="Lapidus A."/>
            <person name="Cheng J.-F."/>
            <person name="Goodwin L."/>
            <person name="Pitluck S."/>
            <person name="Peters L."/>
            <person name="Ivanova N."/>
            <person name="Daligault H."/>
            <person name="Detter J.C."/>
            <person name="Han C."/>
            <person name="Tapia R."/>
            <person name="Land M."/>
            <person name="Hauser L."/>
            <person name="Kyrpides N."/>
            <person name="Ivanova N."/>
            <person name="Pagani I."/>
            <person name="Hagen A."/>
            <person name="Katz L."/>
            <person name="Fiedler H.-P."/>
            <person name="Keasling J."/>
            <person name="Fortman J."/>
            <person name="Woyke T."/>
        </authorList>
    </citation>
    <scope>NUCLEOTIDE SEQUENCE [LARGE SCALE GENOMIC DNA]</scope>
    <source>
        <strain evidence="7">Tu 4113</strain>
    </source>
</reference>
<dbReference type="GO" id="GO:0016491">
    <property type="term" value="F:oxidoreductase activity"/>
    <property type="evidence" value="ECO:0007669"/>
    <property type="project" value="UniProtKB-KW"/>
</dbReference>
<dbReference type="PANTHER" id="PTHR42973">
    <property type="entry name" value="BINDING OXIDOREDUCTASE, PUTATIVE (AFU_ORTHOLOGUE AFUA_1G17690)-RELATED"/>
    <property type="match status" value="1"/>
</dbReference>
<gene>
    <name evidence="7" type="ORF">Strvi_9083</name>
</gene>
<dbReference type="InterPro" id="IPR036318">
    <property type="entry name" value="FAD-bd_PCMH-like_sf"/>
</dbReference>
<keyword evidence="5" id="KW-0560">Oxidoreductase</keyword>
<comment type="similarity">
    <text evidence="2">Belongs to the oxygen-dependent FAD-linked oxidoreductase family.</text>
</comment>
<dbReference type="SUPFAM" id="SSF56176">
    <property type="entry name" value="FAD-binding/transporter-associated domain-like"/>
    <property type="match status" value="1"/>
</dbReference>
<dbReference type="PANTHER" id="PTHR42973:SF39">
    <property type="entry name" value="FAD-BINDING PCMH-TYPE DOMAIN-CONTAINING PROTEIN"/>
    <property type="match status" value="1"/>
</dbReference>
<dbReference type="Pfam" id="PF01565">
    <property type="entry name" value="FAD_binding_4"/>
    <property type="match status" value="1"/>
</dbReference>